<evidence type="ECO:0000256" key="1">
    <source>
        <dbReference type="SAM" id="Phobius"/>
    </source>
</evidence>
<evidence type="ECO:0000313" key="3">
    <source>
        <dbReference type="EMBL" id="RCW65866.1"/>
    </source>
</evidence>
<evidence type="ECO:0000313" key="4">
    <source>
        <dbReference type="Proteomes" id="UP000252585"/>
    </source>
</evidence>
<accession>A0A368XF72</accession>
<comment type="caution">
    <text evidence="3">The sequence shown here is derived from an EMBL/GenBank/DDBJ whole genome shotgun (WGS) entry which is preliminary data.</text>
</comment>
<keyword evidence="1" id="KW-0472">Membrane</keyword>
<keyword evidence="1" id="KW-1133">Transmembrane helix</keyword>
<name>A0A368XF72_9BACI</name>
<reference evidence="3 4" key="1">
    <citation type="submission" date="2018-07" db="EMBL/GenBank/DDBJ databases">
        <title>Genomic Encyclopedia of Type Strains, Phase IV (KMG-IV): sequencing the most valuable type-strain genomes for metagenomic binning, comparative biology and taxonomic classification.</title>
        <authorList>
            <person name="Goeker M."/>
        </authorList>
    </citation>
    <scope>NUCLEOTIDE SEQUENCE [LARGE SCALE GENOMIC DNA]</scope>
    <source>
        <strain evidence="3 4">DSM 27696</strain>
    </source>
</reference>
<dbReference type="SUPFAM" id="SSF52266">
    <property type="entry name" value="SGNH hydrolase"/>
    <property type="match status" value="1"/>
</dbReference>
<dbReference type="RefSeq" id="WP_114353531.1">
    <property type="nucleotide sequence ID" value="NZ_QPJJ01000010.1"/>
</dbReference>
<feature type="domain" description="SGNH hydrolase-type esterase" evidence="2">
    <location>
        <begin position="40"/>
        <end position="225"/>
    </location>
</feature>
<organism evidence="3 4">
    <name type="scientific">Saliterribacillus persicus</name>
    <dbReference type="NCBI Taxonomy" id="930114"/>
    <lineage>
        <taxon>Bacteria</taxon>
        <taxon>Bacillati</taxon>
        <taxon>Bacillota</taxon>
        <taxon>Bacilli</taxon>
        <taxon>Bacillales</taxon>
        <taxon>Bacillaceae</taxon>
        <taxon>Saliterribacillus</taxon>
    </lineage>
</organism>
<dbReference type="PANTHER" id="PTHR30383:SF27">
    <property type="entry name" value="SPORE GERMINATION LIPASE LIPC"/>
    <property type="match status" value="1"/>
</dbReference>
<keyword evidence="1" id="KW-0812">Transmembrane</keyword>
<protein>
    <submittedName>
        <fullName evidence="3">Lysophospholipase L1-like esterase</fullName>
    </submittedName>
</protein>
<feature type="transmembrane region" description="Helical" evidence="1">
    <location>
        <begin position="7"/>
        <end position="24"/>
    </location>
</feature>
<dbReference type="OrthoDB" id="252349at2"/>
<dbReference type="Proteomes" id="UP000252585">
    <property type="component" value="Unassembled WGS sequence"/>
</dbReference>
<evidence type="ECO:0000259" key="2">
    <source>
        <dbReference type="Pfam" id="PF13472"/>
    </source>
</evidence>
<dbReference type="InterPro" id="IPR051532">
    <property type="entry name" value="Ester_Hydrolysis_Enzymes"/>
</dbReference>
<dbReference type="GO" id="GO:0004622">
    <property type="term" value="F:phosphatidylcholine lysophospholipase activity"/>
    <property type="evidence" value="ECO:0007669"/>
    <property type="project" value="TreeGrafter"/>
</dbReference>
<sequence>MRRKTIYFILFLSVILIGFGIFKWQQTNYAVFSDHEKMVALGDSLTHGVGEKFGNGYVDDLERYLEQKKNAFVQVDNYGIPNQRTDGLLDQMKQPELKQDVADADYILLFIGTNDLIDSNGGDLYEINEDKIDQGQESYSENLEAILEKLRNANSEAPILLLGLYNPYPDSKKIDEIMEDWNAESKKIVDDYERTKFIATNDIFKEKSTEYFSDALHPNKKGYQLIARKIVKEYDF</sequence>
<dbReference type="InterPro" id="IPR013830">
    <property type="entry name" value="SGNH_hydro"/>
</dbReference>
<dbReference type="Pfam" id="PF13472">
    <property type="entry name" value="Lipase_GDSL_2"/>
    <property type="match status" value="1"/>
</dbReference>
<dbReference type="InterPro" id="IPR036514">
    <property type="entry name" value="SGNH_hydro_sf"/>
</dbReference>
<dbReference type="PANTHER" id="PTHR30383">
    <property type="entry name" value="THIOESTERASE 1/PROTEASE 1/LYSOPHOSPHOLIPASE L1"/>
    <property type="match status" value="1"/>
</dbReference>
<keyword evidence="4" id="KW-1185">Reference proteome</keyword>
<dbReference type="EMBL" id="QPJJ01000010">
    <property type="protein sequence ID" value="RCW65866.1"/>
    <property type="molecule type" value="Genomic_DNA"/>
</dbReference>
<gene>
    <name evidence="3" type="ORF">DFR57_11084</name>
</gene>
<dbReference type="AlphaFoldDB" id="A0A368XF72"/>
<proteinExistence type="predicted"/>
<dbReference type="Gene3D" id="3.40.50.1110">
    <property type="entry name" value="SGNH hydrolase"/>
    <property type="match status" value="1"/>
</dbReference>